<protein>
    <submittedName>
        <fullName evidence="2">Uncharacterized protein</fullName>
    </submittedName>
</protein>
<name>A0ABD0RQY5_CIRMR</name>
<evidence type="ECO:0000313" key="2">
    <source>
        <dbReference type="EMBL" id="KAL0200277.1"/>
    </source>
</evidence>
<evidence type="ECO:0000256" key="1">
    <source>
        <dbReference type="SAM" id="MobiDB-lite"/>
    </source>
</evidence>
<dbReference type="Proteomes" id="UP001529510">
    <property type="component" value="Unassembled WGS sequence"/>
</dbReference>
<organism evidence="2 3">
    <name type="scientific">Cirrhinus mrigala</name>
    <name type="common">Mrigala</name>
    <dbReference type="NCBI Taxonomy" id="683832"/>
    <lineage>
        <taxon>Eukaryota</taxon>
        <taxon>Metazoa</taxon>
        <taxon>Chordata</taxon>
        <taxon>Craniata</taxon>
        <taxon>Vertebrata</taxon>
        <taxon>Euteleostomi</taxon>
        <taxon>Actinopterygii</taxon>
        <taxon>Neopterygii</taxon>
        <taxon>Teleostei</taxon>
        <taxon>Ostariophysi</taxon>
        <taxon>Cypriniformes</taxon>
        <taxon>Cyprinidae</taxon>
        <taxon>Labeoninae</taxon>
        <taxon>Labeonini</taxon>
        <taxon>Cirrhinus</taxon>
    </lineage>
</organism>
<gene>
    <name evidence="2" type="ORF">M9458_003464</name>
</gene>
<evidence type="ECO:0000313" key="3">
    <source>
        <dbReference type="Proteomes" id="UP001529510"/>
    </source>
</evidence>
<proteinExistence type="predicted"/>
<sequence>VFHDRTNPVQPEPTADEEPKPSATDEPSPSRATALRIAPEPEPVMSDQVREPAISLATEVITVEREGAPPLR</sequence>
<feature type="region of interest" description="Disordered" evidence="1">
    <location>
        <begin position="1"/>
        <end position="49"/>
    </location>
</feature>
<reference evidence="2 3" key="1">
    <citation type="submission" date="2024-05" db="EMBL/GenBank/DDBJ databases">
        <title>Genome sequencing and assembly of Indian major carp, Cirrhinus mrigala (Hamilton, 1822).</title>
        <authorList>
            <person name="Mohindra V."/>
            <person name="Chowdhury L.M."/>
            <person name="Lal K."/>
            <person name="Jena J.K."/>
        </authorList>
    </citation>
    <scope>NUCLEOTIDE SEQUENCE [LARGE SCALE GENOMIC DNA]</scope>
    <source>
        <strain evidence="2">CM1030</strain>
        <tissue evidence="2">Blood</tissue>
    </source>
</reference>
<accession>A0ABD0RQY5</accession>
<dbReference type="EMBL" id="JAMKFB020000002">
    <property type="protein sequence ID" value="KAL0200277.1"/>
    <property type="molecule type" value="Genomic_DNA"/>
</dbReference>
<keyword evidence="3" id="KW-1185">Reference proteome</keyword>
<dbReference type="AlphaFoldDB" id="A0ABD0RQY5"/>
<feature type="non-terminal residue" evidence="2">
    <location>
        <position position="1"/>
    </location>
</feature>
<feature type="non-terminal residue" evidence="2">
    <location>
        <position position="72"/>
    </location>
</feature>
<comment type="caution">
    <text evidence="2">The sequence shown here is derived from an EMBL/GenBank/DDBJ whole genome shotgun (WGS) entry which is preliminary data.</text>
</comment>